<proteinExistence type="predicted"/>
<dbReference type="Proteomes" id="UP000821845">
    <property type="component" value="Chromosome 11"/>
</dbReference>
<organism evidence="1 2">
    <name type="scientific">Hyalomma asiaticum</name>
    <name type="common">Tick</name>
    <dbReference type="NCBI Taxonomy" id="266040"/>
    <lineage>
        <taxon>Eukaryota</taxon>
        <taxon>Metazoa</taxon>
        <taxon>Ecdysozoa</taxon>
        <taxon>Arthropoda</taxon>
        <taxon>Chelicerata</taxon>
        <taxon>Arachnida</taxon>
        <taxon>Acari</taxon>
        <taxon>Parasitiformes</taxon>
        <taxon>Ixodida</taxon>
        <taxon>Ixodoidea</taxon>
        <taxon>Ixodidae</taxon>
        <taxon>Hyalomminae</taxon>
        <taxon>Hyalomma</taxon>
    </lineage>
</organism>
<protein>
    <submittedName>
        <fullName evidence="1">Uncharacterized protein</fullName>
    </submittedName>
</protein>
<evidence type="ECO:0000313" key="1">
    <source>
        <dbReference type="EMBL" id="KAH6941199.1"/>
    </source>
</evidence>
<gene>
    <name evidence="1" type="ORF">HPB50_014897</name>
</gene>
<accession>A0ACB7T8J3</accession>
<name>A0ACB7T8J3_HYAAI</name>
<sequence>MPASVAVPGNTGSARTPVQHPDPIGFENAVEVEIRVQDQAGSRNKKETAKEAHNQEGRKQ</sequence>
<keyword evidence="2" id="KW-1185">Reference proteome</keyword>
<reference evidence="1" key="1">
    <citation type="submission" date="2020-05" db="EMBL/GenBank/DDBJ databases">
        <title>Large-scale comparative analyses of tick genomes elucidate their genetic diversity and vector capacities.</title>
        <authorList>
            <person name="Jia N."/>
            <person name="Wang J."/>
            <person name="Shi W."/>
            <person name="Du L."/>
            <person name="Sun Y."/>
            <person name="Zhan W."/>
            <person name="Jiang J."/>
            <person name="Wang Q."/>
            <person name="Zhang B."/>
            <person name="Ji P."/>
            <person name="Sakyi L.B."/>
            <person name="Cui X."/>
            <person name="Yuan T."/>
            <person name="Jiang B."/>
            <person name="Yang W."/>
            <person name="Lam T.T.-Y."/>
            <person name="Chang Q."/>
            <person name="Ding S."/>
            <person name="Wang X."/>
            <person name="Zhu J."/>
            <person name="Ruan X."/>
            <person name="Zhao L."/>
            <person name="Wei J."/>
            <person name="Que T."/>
            <person name="Du C."/>
            <person name="Cheng J."/>
            <person name="Dai P."/>
            <person name="Han X."/>
            <person name="Huang E."/>
            <person name="Gao Y."/>
            <person name="Liu J."/>
            <person name="Shao H."/>
            <person name="Ye R."/>
            <person name="Li L."/>
            <person name="Wei W."/>
            <person name="Wang X."/>
            <person name="Wang C."/>
            <person name="Yang T."/>
            <person name="Huo Q."/>
            <person name="Li W."/>
            <person name="Guo W."/>
            <person name="Chen H."/>
            <person name="Zhou L."/>
            <person name="Ni X."/>
            <person name="Tian J."/>
            <person name="Zhou Y."/>
            <person name="Sheng Y."/>
            <person name="Liu T."/>
            <person name="Pan Y."/>
            <person name="Xia L."/>
            <person name="Li J."/>
            <person name="Zhao F."/>
            <person name="Cao W."/>
        </authorList>
    </citation>
    <scope>NUCLEOTIDE SEQUENCE</scope>
    <source>
        <strain evidence="1">Hyas-2018</strain>
    </source>
</reference>
<dbReference type="EMBL" id="CM023491">
    <property type="protein sequence ID" value="KAH6941199.1"/>
    <property type="molecule type" value="Genomic_DNA"/>
</dbReference>
<comment type="caution">
    <text evidence="1">The sequence shown here is derived from an EMBL/GenBank/DDBJ whole genome shotgun (WGS) entry which is preliminary data.</text>
</comment>
<evidence type="ECO:0000313" key="2">
    <source>
        <dbReference type="Proteomes" id="UP000821845"/>
    </source>
</evidence>